<reference evidence="1 2" key="1">
    <citation type="journal article" date="2023" name="Sci. Data">
        <title>Genome assembly of the Korean intertidal mud-creeper Batillaria attramentaria.</title>
        <authorList>
            <person name="Patra A.K."/>
            <person name="Ho P.T."/>
            <person name="Jun S."/>
            <person name="Lee S.J."/>
            <person name="Kim Y."/>
            <person name="Won Y.J."/>
        </authorList>
    </citation>
    <scope>NUCLEOTIDE SEQUENCE [LARGE SCALE GENOMIC DNA]</scope>
    <source>
        <strain evidence="1">Wonlab-2016</strain>
    </source>
</reference>
<keyword evidence="2" id="KW-1185">Reference proteome</keyword>
<evidence type="ECO:0000313" key="1">
    <source>
        <dbReference type="EMBL" id="KAK7489721.1"/>
    </source>
</evidence>
<dbReference type="Proteomes" id="UP001519460">
    <property type="component" value="Unassembled WGS sequence"/>
</dbReference>
<comment type="caution">
    <text evidence="1">The sequence shown here is derived from an EMBL/GenBank/DDBJ whole genome shotgun (WGS) entry which is preliminary data.</text>
</comment>
<organism evidence="1 2">
    <name type="scientific">Batillaria attramentaria</name>
    <dbReference type="NCBI Taxonomy" id="370345"/>
    <lineage>
        <taxon>Eukaryota</taxon>
        <taxon>Metazoa</taxon>
        <taxon>Spiralia</taxon>
        <taxon>Lophotrochozoa</taxon>
        <taxon>Mollusca</taxon>
        <taxon>Gastropoda</taxon>
        <taxon>Caenogastropoda</taxon>
        <taxon>Sorbeoconcha</taxon>
        <taxon>Cerithioidea</taxon>
        <taxon>Batillariidae</taxon>
        <taxon>Batillaria</taxon>
    </lineage>
</organism>
<proteinExistence type="predicted"/>
<evidence type="ECO:0000313" key="2">
    <source>
        <dbReference type="Proteomes" id="UP001519460"/>
    </source>
</evidence>
<dbReference type="EMBL" id="JACVVK020000135">
    <property type="protein sequence ID" value="KAK7489721.1"/>
    <property type="molecule type" value="Genomic_DNA"/>
</dbReference>
<gene>
    <name evidence="1" type="ORF">BaRGS_00019116</name>
</gene>
<protein>
    <submittedName>
        <fullName evidence="1">Uncharacterized protein</fullName>
    </submittedName>
</protein>
<name>A0ABD0KRH5_9CAEN</name>
<dbReference type="AlphaFoldDB" id="A0ABD0KRH5"/>
<sequence>MVSGHPDVSFGARTRRTLSDALTVCCRRAVPIHRNLLCQTLQSSVLCLRFLKGFFLLPTLSVWCRMLFLKPLMEHKSDMFCLDIFKALAGMNFEVAENQIYGNADELASLGRKESGLSINVNPGAKSTLGSPRYAGDREAHLDEGIGLRGKEKHDSLKSRAWGKSRHSLCAGRQGVNGVNGHVVHAAAEWDALINTSTGLEGRAGGRGVGM</sequence>
<accession>A0ABD0KRH5</accession>